<organism evidence="2 3">
    <name type="scientific">Desulfobulbus oralis</name>
    <dbReference type="NCBI Taxonomy" id="1986146"/>
    <lineage>
        <taxon>Bacteria</taxon>
        <taxon>Pseudomonadati</taxon>
        <taxon>Thermodesulfobacteriota</taxon>
        <taxon>Desulfobulbia</taxon>
        <taxon>Desulfobulbales</taxon>
        <taxon>Desulfobulbaceae</taxon>
        <taxon>Desulfobulbus</taxon>
    </lineage>
</organism>
<dbReference type="GO" id="GO:0016874">
    <property type="term" value="F:ligase activity"/>
    <property type="evidence" value="ECO:0007669"/>
    <property type="project" value="UniProtKB-KW"/>
</dbReference>
<keyword evidence="3" id="KW-1185">Reference proteome</keyword>
<dbReference type="OrthoDB" id="255834at2"/>
<sequence length="213" mass="24549">MPGVDIRGDKVLSDSERDAFLTHEVTVEEKVDGANLGISFDSEGNIQAQNRGAYLNLPGSGQWKKLGAWLAPRIDTLFQHLSDHFVLFGEWCYAQHSVFYDRLPDWFLGFDVYDKRFGRFLSSKRRDALFRKMCVAQVPVLARGHFAYPEVQKFLSTSKLSNQPAEGIYLRFDQDDWLAQRAKLVRPAFIQTVEQHWSRSPIRPNRLKLKTQG</sequence>
<name>A0A2L1GRI2_9BACT</name>
<dbReference type="PANTHER" id="PTHR43883:SF1">
    <property type="entry name" value="GLUCONOKINASE"/>
    <property type="match status" value="1"/>
</dbReference>
<dbReference type="KEGG" id="deo:CAY53_06605"/>
<evidence type="ECO:0000313" key="2">
    <source>
        <dbReference type="EMBL" id="AVD72266.1"/>
    </source>
</evidence>
<dbReference type="PANTHER" id="PTHR43883">
    <property type="entry name" value="SLR0207 PROTEIN"/>
    <property type="match status" value="1"/>
</dbReference>
<dbReference type="EMBL" id="CP021255">
    <property type="protein sequence ID" value="AVD72266.1"/>
    <property type="molecule type" value="Genomic_DNA"/>
</dbReference>
<proteinExistence type="predicted"/>
<dbReference type="Proteomes" id="UP000239867">
    <property type="component" value="Chromosome"/>
</dbReference>
<evidence type="ECO:0000259" key="1">
    <source>
        <dbReference type="Pfam" id="PF09414"/>
    </source>
</evidence>
<reference evidence="2" key="2">
    <citation type="journal article" date="2018" name="MBio">
        <title>Insights into the evolution of host association through the isolation and characterization of a novel human periodontal pathobiont, Desulfobulbus oralis.</title>
        <authorList>
            <person name="Cross K.L."/>
            <person name="Chirania P."/>
            <person name="Xiong W."/>
            <person name="Beall C.J."/>
            <person name="Elkins J.G."/>
            <person name="Giannone R.J."/>
            <person name="Griffen A.L."/>
            <person name="Guss A.M."/>
            <person name="Hettich R.L."/>
            <person name="Joshi S.S."/>
            <person name="Mokrzan E.M."/>
            <person name="Martin R.K."/>
            <person name="Zhulin I.B."/>
            <person name="Leys E.J."/>
            <person name="Podar M."/>
        </authorList>
    </citation>
    <scope>NUCLEOTIDE SEQUENCE [LARGE SCALE GENOMIC DNA]</scope>
    <source>
        <strain evidence="2">ORNL</strain>
    </source>
</reference>
<dbReference type="AlphaFoldDB" id="A0A2L1GRI2"/>
<reference evidence="2" key="1">
    <citation type="submission" date="2017-05" db="EMBL/GenBank/DDBJ databases">
        <authorList>
            <person name="Song R."/>
            <person name="Chenine A.L."/>
            <person name="Ruprecht R.M."/>
        </authorList>
    </citation>
    <scope>NUCLEOTIDE SEQUENCE</scope>
    <source>
        <strain evidence="2">ORNL</strain>
    </source>
</reference>
<dbReference type="Pfam" id="PF09414">
    <property type="entry name" value="RNA_ligase"/>
    <property type="match status" value="1"/>
</dbReference>
<dbReference type="InterPro" id="IPR021122">
    <property type="entry name" value="RNA_ligase_dom_REL/Rnl2"/>
</dbReference>
<evidence type="ECO:0000313" key="3">
    <source>
        <dbReference type="Proteomes" id="UP000239867"/>
    </source>
</evidence>
<gene>
    <name evidence="2" type="ORF">CAY53_06605</name>
</gene>
<protein>
    <submittedName>
        <fullName evidence="2">DNA ligase</fullName>
    </submittedName>
</protein>
<dbReference type="InterPro" id="IPR052732">
    <property type="entry name" value="Cell-binding_unc_protein"/>
</dbReference>
<keyword evidence="2" id="KW-0436">Ligase</keyword>
<dbReference type="Gene3D" id="3.30.470.30">
    <property type="entry name" value="DNA ligase/mRNA capping enzyme"/>
    <property type="match status" value="1"/>
</dbReference>
<dbReference type="SUPFAM" id="SSF56091">
    <property type="entry name" value="DNA ligase/mRNA capping enzyme, catalytic domain"/>
    <property type="match status" value="1"/>
</dbReference>
<accession>A0A2L1GRI2</accession>
<feature type="domain" description="RNA ligase" evidence="1">
    <location>
        <begin position="24"/>
        <end position="183"/>
    </location>
</feature>